<keyword evidence="2" id="KW-1185">Reference proteome</keyword>
<evidence type="ECO:0000313" key="2">
    <source>
        <dbReference type="Proteomes" id="UP000694864"/>
    </source>
</evidence>
<dbReference type="Pfam" id="PF14365">
    <property type="entry name" value="Neprosin_AP"/>
    <property type="match status" value="1"/>
</dbReference>
<dbReference type="GeneID" id="104728982"/>
<dbReference type="PROSITE" id="PS52045">
    <property type="entry name" value="NEPROSIN_PEP_CD"/>
    <property type="match status" value="1"/>
</dbReference>
<feature type="domain" description="Neprosin PEP catalytic" evidence="1">
    <location>
        <begin position="74"/>
        <end position="319"/>
    </location>
</feature>
<dbReference type="PANTHER" id="PTHR31589:SF227">
    <property type="entry name" value="NEPROSIN DOMAIN-CONTAINING PROTEIN"/>
    <property type="match status" value="1"/>
</dbReference>
<sequence length="321" mass="35444">MTLVGVLMITNCVIARRRLSQEVNLELELQLKLLNKPALKTVKTEHGDVYDCVDFYKQPAFDNPLLKDHDFHFDMKPNHEIQRLTTRESKDLSSDKIKAFEFKGVGCPHGTVPIKRTTKEDLMRLRNSTGSIIHPQTDADEPGLHFAGAQVNNRKLDNMKLGGGEAYFSLYQTPDVGQLQFSSGLIKVAAGDDFIKAGWTDIGSGNWWLRLGDIDVGFWPIQTLVGLGDTATDIYWGGDVFSVPNSKSCPMGNGKTMTGPYPNLYAYARGVSVLDENKGTLESVDDRNDLVSDIGMSYVLQSLNGWGKTIFFGGPSGVFGK</sequence>
<dbReference type="Pfam" id="PF03080">
    <property type="entry name" value="Neprosin"/>
    <property type="match status" value="1"/>
</dbReference>
<organism evidence="2 3">
    <name type="scientific">Camelina sativa</name>
    <name type="common">False flax</name>
    <name type="synonym">Myagrum sativum</name>
    <dbReference type="NCBI Taxonomy" id="90675"/>
    <lineage>
        <taxon>Eukaryota</taxon>
        <taxon>Viridiplantae</taxon>
        <taxon>Streptophyta</taxon>
        <taxon>Embryophyta</taxon>
        <taxon>Tracheophyta</taxon>
        <taxon>Spermatophyta</taxon>
        <taxon>Magnoliopsida</taxon>
        <taxon>eudicotyledons</taxon>
        <taxon>Gunneridae</taxon>
        <taxon>Pentapetalae</taxon>
        <taxon>rosids</taxon>
        <taxon>malvids</taxon>
        <taxon>Brassicales</taxon>
        <taxon>Brassicaceae</taxon>
        <taxon>Camelineae</taxon>
        <taxon>Camelina</taxon>
    </lineage>
</organism>
<accession>A0ABM0UTP2</accession>
<reference evidence="2" key="1">
    <citation type="journal article" date="2014" name="Nat. Commun.">
        <title>The emerging biofuel crop Camelina sativa retains a highly undifferentiated hexaploid genome structure.</title>
        <authorList>
            <person name="Kagale S."/>
            <person name="Koh C."/>
            <person name="Nixon J."/>
            <person name="Bollina V."/>
            <person name="Clarke W.E."/>
            <person name="Tuteja R."/>
            <person name="Spillane C."/>
            <person name="Robinson S.J."/>
            <person name="Links M.G."/>
            <person name="Clarke C."/>
            <person name="Higgins E.E."/>
            <person name="Huebert T."/>
            <person name="Sharpe A.G."/>
            <person name="Parkin I.A."/>
        </authorList>
    </citation>
    <scope>NUCLEOTIDE SEQUENCE [LARGE SCALE GENOMIC DNA]</scope>
    <source>
        <strain evidence="2">cv. DH55</strain>
    </source>
</reference>
<dbReference type="PANTHER" id="PTHR31589">
    <property type="entry name" value="PROTEIN, PUTATIVE (DUF239)-RELATED-RELATED"/>
    <property type="match status" value="1"/>
</dbReference>
<evidence type="ECO:0000313" key="3">
    <source>
        <dbReference type="RefSeq" id="XP_010446190.1"/>
    </source>
</evidence>
<dbReference type="Proteomes" id="UP000694864">
    <property type="component" value="Chromosome 11"/>
</dbReference>
<dbReference type="InterPro" id="IPR053168">
    <property type="entry name" value="Glutamic_endopeptidase"/>
</dbReference>
<dbReference type="RefSeq" id="XP_010446190.1">
    <property type="nucleotide sequence ID" value="XM_010447888.1"/>
</dbReference>
<proteinExistence type="predicted"/>
<evidence type="ECO:0000259" key="1">
    <source>
        <dbReference type="PROSITE" id="PS52045"/>
    </source>
</evidence>
<dbReference type="InterPro" id="IPR025521">
    <property type="entry name" value="Neprosin_propep"/>
</dbReference>
<protein>
    <submittedName>
        <fullName evidence="3">Uncharacterized protein LOC104728982</fullName>
    </submittedName>
</protein>
<gene>
    <name evidence="3" type="primary">LOC104728982</name>
</gene>
<dbReference type="InterPro" id="IPR004314">
    <property type="entry name" value="Neprosin"/>
</dbReference>
<reference evidence="3" key="2">
    <citation type="submission" date="2025-08" db="UniProtKB">
        <authorList>
            <consortium name="RefSeq"/>
        </authorList>
    </citation>
    <scope>IDENTIFICATION</scope>
    <source>
        <tissue evidence="3">Leaf</tissue>
    </source>
</reference>
<name>A0ABM0UTP2_CAMSA</name>